<evidence type="ECO:0000313" key="4">
    <source>
        <dbReference type="Proteomes" id="UP000464577"/>
    </source>
</evidence>
<sequence>MSVTETKRKEIIDDDEIEIRLSDIIGFLKNSRRRIIIGALIGFTVGALYAFSKSNIYTSQVTVMPEIQARSGGLGGLGSLAGLAGIDINSATGGGVDAIRPDVYPDVLQSVPFALYLLKQPVYSQKLQAKMSLAKFVNQINASGFIGIIAGMFSKKDEITKDERLDPGNFSQAIQVTKEQEELIKVIQKTVTALYDKKTGLLTLTSSVQDPVVAATVARLSLEYLTNYITTYRTEKARRQVTFLVQRVNEAKSRYQTAEYILSTYRDRNRNVFLNTAKIDEQRLQADFLLEQSVYNELSKQLEQAKIKVQDETPVFKILEPPTVPLRKSAPKRSLIILGFGIVGGIVSIIGAFIRRIQLNTKSL</sequence>
<dbReference type="KEGG" id="senf:GJR95_38210"/>
<dbReference type="Proteomes" id="UP000464577">
    <property type="component" value="Chromosome"/>
</dbReference>
<evidence type="ECO:0000313" key="3">
    <source>
        <dbReference type="EMBL" id="QHW00504.1"/>
    </source>
</evidence>
<feature type="domain" description="Tyrosine-protein kinase G-rich" evidence="2">
    <location>
        <begin position="283"/>
        <end position="356"/>
    </location>
</feature>
<evidence type="ECO:0000256" key="1">
    <source>
        <dbReference type="SAM" id="Phobius"/>
    </source>
</evidence>
<dbReference type="GO" id="GO:0005886">
    <property type="term" value="C:plasma membrane"/>
    <property type="evidence" value="ECO:0007669"/>
    <property type="project" value="TreeGrafter"/>
</dbReference>
<proteinExistence type="predicted"/>
<dbReference type="EMBL" id="CP045997">
    <property type="protein sequence ID" value="QHW00504.1"/>
    <property type="molecule type" value="Genomic_DNA"/>
</dbReference>
<gene>
    <name evidence="3" type="ORF">GJR95_38210</name>
</gene>
<dbReference type="RefSeq" id="WP_162390895.1">
    <property type="nucleotide sequence ID" value="NZ_CP045997.1"/>
</dbReference>
<dbReference type="InterPro" id="IPR032807">
    <property type="entry name" value="GNVR"/>
</dbReference>
<keyword evidence="1" id="KW-0472">Membrane</keyword>
<feature type="transmembrane region" description="Helical" evidence="1">
    <location>
        <begin position="335"/>
        <end position="354"/>
    </location>
</feature>
<organism evidence="3 4">
    <name type="scientific">Spirosoma endbachense</name>
    <dbReference type="NCBI Taxonomy" id="2666025"/>
    <lineage>
        <taxon>Bacteria</taxon>
        <taxon>Pseudomonadati</taxon>
        <taxon>Bacteroidota</taxon>
        <taxon>Cytophagia</taxon>
        <taxon>Cytophagales</taxon>
        <taxon>Cytophagaceae</taxon>
        <taxon>Spirosoma</taxon>
    </lineage>
</organism>
<keyword evidence="1" id="KW-1133">Transmembrane helix</keyword>
<dbReference type="AlphaFoldDB" id="A0A6P1W580"/>
<keyword evidence="1" id="KW-0812">Transmembrane</keyword>
<name>A0A6P1W580_9BACT</name>
<dbReference type="GO" id="GO:0004713">
    <property type="term" value="F:protein tyrosine kinase activity"/>
    <property type="evidence" value="ECO:0007669"/>
    <property type="project" value="TreeGrafter"/>
</dbReference>
<dbReference type="Pfam" id="PF13807">
    <property type="entry name" value="GNVR"/>
    <property type="match status" value="1"/>
</dbReference>
<dbReference type="PANTHER" id="PTHR32309">
    <property type="entry name" value="TYROSINE-PROTEIN KINASE"/>
    <property type="match status" value="1"/>
</dbReference>
<feature type="transmembrane region" description="Helical" evidence="1">
    <location>
        <begin position="35"/>
        <end position="52"/>
    </location>
</feature>
<keyword evidence="4" id="KW-1185">Reference proteome</keyword>
<evidence type="ECO:0000259" key="2">
    <source>
        <dbReference type="Pfam" id="PF13807"/>
    </source>
</evidence>
<accession>A0A6P1W580</accession>
<protein>
    <submittedName>
        <fullName evidence="3">Lipopolysaccharide biosynthesis protein</fullName>
    </submittedName>
</protein>
<dbReference type="InterPro" id="IPR050445">
    <property type="entry name" value="Bact_polysacc_biosynth/exp"/>
</dbReference>
<dbReference type="PANTHER" id="PTHR32309:SF13">
    <property type="entry name" value="FERRIC ENTEROBACTIN TRANSPORT PROTEIN FEPE"/>
    <property type="match status" value="1"/>
</dbReference>
<reference evidence="3 4" key="1">
    <citation type="submission" date="2019-11" db="EMBL/GenBank/DDBJ databases">
        <title>Spirosoma endbachense sp. nov., isolated from a natural salt meadow.</title>
        <authorList>
            <person name="Rojas J."/>
            <person name="Ambika Manirajan B."/>
            <person name="Ratering S."/>
            <person name="Suarez C."/>
            <person name="Geissler-Plaum R."/>
            <person name="Schnell S."/>
        </authorList>
    </citation>
    <scope>NUCLEOTIDE SEQUENCE [LARGE SCALE GENOMIC DNA]</scope>
    <source>
        <strain evidence="3 4">I-24</strain>
    </source>
</reference>